<comment type="caution">
    <text evidence="3">The sequence shown here is derived from an EMBL/GenBank/DDBJ whole genome shotgun (WGS) entry which is preliminary data.</text>
</comment>
<dbReference type="PANTHER" id="PTHR11571:SF150">
    <property type="entry name" value="GLUTATHIONE S-TRANSFERASE"/>
    <property type="match status" value="1"/>
</dbReference>
<dbReference type="OrthoDB" id="414243at2759"/>
<feature type="domain" description="GST C-terminal" evidence="2">
    <location>
        <begin position="108"/>
        <end position="246"/>
    </location>
</feature>
<dbReference type="Gene3D" id="3.40.30.10">
    <property type="entry name" value="Glutaredoxin"/>
    <property type="match status" value="1"/>
</dbReference>
<dbReference type="InterPro" id="IPR004045">
    <property type="entry name" value="Glutathione_S-Trfase_N"/>
</dbReference>
<evidence type="ECO:0000313" key="3">
    <source>
        <dbReference type="EMBL" id="KAG0020187.1"/>
    </source>
</evidence>
<dbReference type="InterPro" id="IPR004046">
    <property type="entry name" value="GST_C"/>
</dbReference>
<name>A0A9P6N024_9FUNG</name>
<evidence type="ECO:0008006" key="5">
    <source>
        <dbReference type="Google" id="ProtNLM"/>
    </source>
</evidence>
<dbReference type="InterPro" id="IPR040079">
    <property type="entry name" value="Glutathione_S-Trfase"/>
</dbReference>
<dbReference type="InterPro" id="IPR036282">
    <property type="entry name" value="Glutathione-S-Trfase_C_sf"/>
</dbReference>
<dbReference type="SUPFAM" id="SSF47616">
    <property type="entry name" value="GST C-terminal domain-like"/>
    <property type="match status" value="1"/>
</dbReference>
<accession>A0A9P6N024</accession>
<dbReference type="InterPro" id="IPR036249">
    <property type="entry name" value="Thioredoxin-like_sf"/>
</dbReference>
<dbReference type="InterPro" id="IPR010987">
    <property type="entry name" value="Glutathione-S-Trfase_C-like"/>
</dbReference>
<reference evidence="3" key="1">
    <citation type="journal article" date="2020" name="Fungal Divers.">
        <title>Resolving the Mortierellaceae phylogeny through synthesis of multi-gene phylogenetics and phylogenomics.</title>
        <authorList>
            <person name="Vandepol N."/>
            <person name="Liber J."/>
            <person name="Desiro A."/>
            <person name="Na H."/>
            <person name="Kennedy M."/>
            <person name="Barry K."/>
            <person name="Grigoriev I.V."/>
            <person name="Miller A.N."/>
            <person name="O'Donnell K."/>
            <person name="Stajich J.E."/>
            <person name="Bonito G."/>
        </authorList>
    </citation>
    <scope>NUCLEOTIDE SEQUENCE</scope>
    <source>
        <strain evidence="3">NRRL 2769</strain>
    </source>
</reference>
<dbReference type="Pfam" id="PF14497">
    <property type="entry name" value="GST_C_3"/>
    <property type="match status" value="1"/>
</dbReference>
<dbReference type="GO" id="GO:0004364">
    <property type="term" value="F:glutathione transferase activity"/>
    <property type="evidence" value="ECO:0007669"/>
    <property type="project" value="TreeGrafter"/>
</dbReference>
<sequence length="246" mass="27930">MSPTGRTFDDNARAVLNESIKKQDSTFKLKYFKLQGVAYTSRLILATTGAKWECVFPDDWANTEKKETLFGVLPVLYETTSSGQSIEVPESDAIEHYLSKKFQLYGQDDFDEIKIRAFASSLQSIISFYFLRVAVVRDEGYKEEMMKRFLTEALPPFVDTHERHLEANGRNGHYVGDKLSLADIKLTIAVNMIKAVTGDKFVSKEKTPAMWAVWETVSAIPSYVSWRETDSYETVSSGNMRIIGFP</sequence>
<feature type="domain" description="GST N-terminal" evidence="1">
    <location>
        <begin position="25"/>
        <end position="106"/>
    </location>
</feature>
<dbReference type="GO" id="GO:0006749">
    <property type="term" value="P:glutathione metabolic process"/>
    <property type="evidence" value="ECO:0007669"/>
    <property type="project" value="TreeGrafter"/>
</dbReference>
<dbReference type="PROSITE" id="PS50404">
    <property type="entry name" value="GST_NTER"/>
    <property type="match status" value="1"/>
</dbReference>
<dbReference type="AlphaFoldDB" id="A0A9P6N024"/>
<protein>
    <recommendedName>
        <fullName evidence="5">Glutathione s-transferase</fullName>
    </recommendedName>
</protein>
<proteinExistence type="predicted"/>
<evidence type="ECO:0000259" key="2">
    <source>
        <dbReference type="PROSITE" id="PS50405"/>
    </source>
</evidence>
<keyword evidence="4" id="KW-1185">Reference proteome</keyword>
<dbReference type="SFLD" id="SFLDS00019">
    <property type="entry name" value="Glutathione_Transferase_(cytos"/>
    <property type="match status" value="1"/>
</dbReference>
<organism evidence="3 4">
    <name type="scientific">Entomortierella chlamydospora</name>
    <dbReference type="NCBI Taxonomy" id="101097"/>
    <lineage>
        <taxon>Eukaryota</taxon>
        <taxon>Fungi</taxon>
        <taxon>Fungi incertae sedis</taxon>
        <taxon>Mucoromycota</taxon>
        <taxon>Mortierellomycotina</taxon>
        <taxon>Mortierellomycetes</taxon>
        <taxon>Mortierellales</taxon>
        <taxon>Mortierellaceae</taxon>
        <taxon>Entomortierella</taxon>
    </lineage>
</organism>
<dbReference type="SUPFAM" id="SSF52833">
    <property type="entry name" value="Thioredoxin-like"/>
    <property type="match status" value="1"/>
</dbReference>
<evidence type="ECO:0000259" key="1">
    <source>
        <dbReference type="PROSITE" id="PS50404"/>
    </source>
</evidence>
<gene>
    <name evidence="3" type="ORF">BGZ80_004625</name>
</gene>
<dbReference type="EMBL" id="JAAAID010000234">
    <property type="protein sequence ID" value="KAG0020187.1"/>
    <property type="molecule type" value="Genomic_DNA"/>
</dbReference>
<dbReference type="Proteomes" id="UP000703661">
    <property type="component" value="Unassembled WGS sequence"/>
</dbReference>
<dbReference type="PANTHER" id="PTHR11571">
    <property type="entry name" value="GLUTATHIONE S-TRANSFERASE"/>
    <property type="match status" value="1"/>
</dbReference>
<dbReference type="PROSITE" id="PS50405">
    <property type="entry name" value="GST_CTER"/>
    <property type="match status" value="1"/>
</dbReference>
<dbReference type="InterPro" id="IPR050213">
    <property type="entry name" value="GST_superfamily"/>
</dbReference>
<dbReference type="Gene3D" id="1.20.1050.10">
    <property type="match status" value="1"/>
</dbReference>
<evidence type="ECO:0000313" key="4">
    <source>
        <dbReference type="Proteomes" id="UP000703661"/>
    </source>
</evidence>